<dbReference type="EMBL" id="AMFJ01000325">
    <property type="protein sequence ID" value="EKE28514.1"/>
    <property type="molecule type" value="Genomic_DNA"/>
</dbReference>
<organism evidence="2">
    <name type="scientific">uncultured bacterium</name>
    <name type="common">gcode 4</name>
    <dbReference type="NCBI Taxonomy" id="1234023"/>
    <lineage>
        <taxon>Bacteria</taxon>
        <taxon>environmental samples</taxon>
    </lineage>
</organism>
<dbReference type="AlphaFoldDB" id="K2GE39"/>
<gene>
    <name evidence="2" type="ORF">ACD_3C00051G0017</name>
</gene>
<dbReference type="PROSITE" id="PS51257">
    <property type="entry name" value="PROKAR_LIPOPROTEIN"/>
    <property type="match status" value="1"/>
</dbReference>
<feature type="signal peptide" evidence="1">
    <location>
        <begin position="1"/>
        <end position="22"/>
    </location>
</feature>
<feature type="chain" id="PRO_5017260436" description="Lipoprotein" evidence="1">
    <location>
        <begin position="23"/>
        <end position="397"/>
    </location>
</feature>
<comment type="caution">
    <text evidence="2">The sequence shown here is derived from an EMBL/GenBank/DDBJ whole genome shotgun (WGS) entry which is preliminary data.</text>
</comment>
<name>K2GE39_9BACT</name>
<evidence type="ECO:0000256" key="1">
    <source>
        <dbReference type="SAM" id="SignalP"/>
    </source>
</evidence>
<sequence length="397" mass="47615">MLKQKKLILLLLLPLIFISCWKDQEADKAADAAKFPVTEKAAWSNNLNDTQIPAWFTETTDIEERFKIISSEFKSHSDLIKSNQYKLFVDYVYEVFDKYKKLEWDNEKELAYLFDVLIPKIVIVEWVKTGKIDDEQSELIIQSIKRKDFNSIEDKRLLTEKFKIYLEEKNYNPFIKALDSASVAKAKTDTEEFKKVFLDSQEWIIYKVLRNRYDWNKTWIGFKPKELETEFSTYLNSKLENVFKISGIEEKDIIAKTYGVYWYASLEDQGKDILKDFKAMIQKYELDGKLPLDRYYRNDEESDLFKSREIVDKYVSDLSWGKNAEFEKDLKDFRMKMYLLSFFWKNHPSDEQWLWSSMDRSDFIDPVLWKWVQNLFRVSRYISPEPVKVNLNQELLK</sequence>
<reference evidence="2" key="1">
    <citation type="journal article" date="2012" name="Science">
        <title>Fermentation, hydrogen, and sulfur metabolism in multiple uncultivated bacterial phyla.</title>
        <authorList>
            <person name="Wrighton K.C."/>
            <person name="Thomas B.C."/>
            <person name="Sharon I."/>
            <person name="Miller C.S."/>
            <person name="Castelle C.J."/>
            <person name="VerBerkmoes N.C."/>
            <person name="Wilkins M.J."/>
            <person name="Hettich R.L."/>
            <person name="Lipton M.S."/>
            <person name="Williams K.H."/>
            <person name="Long P.E."/>
            <person name="Banfield J.F."/>
        </authorList>
    </citation>
    <scope>NUCLEOTIDE SEQUENCE [LARGE SCALE GENOMIC DNA]</scope>
</reference>
<accession>K2GE39</accession>
<proteinExistence type="predicted"/>
<evidence type="ECO:0000313" key="2">
    <source>
        <dbReference type="EMBL" id="EKE28514.1"/>
    </source>
</evidence>
<keyword evidence="1" id="KW-0732">Signal</keyword>
<evidence type="ECO:0008006" key="3">
    <source>
        <dbReference type="Google" id="ProtNLM"/>
    </source>
</evidence>
<protein>
    <recommendedName>
        <fullName evidence="3">Lipoprotein</fullName>
    </recommendedName>
</protein>